<dbReference type="STRING" id="1423801.FD50_GL000694"/>
<dbReference type="RefSeq" id="WP_056960798.1">
    <property type="nucleotide sequence ID" value="NZ_AZFQ01000036.1"/>
</dbReference>
<reference evidence="14 15" key="1">
    <citation type="journal article" date="2015" name="Genome Announc.">
        <title>Expanding the biotechnology potential of lactobacilli through comparative genomics of 213 strains and associated genera.</title>
        <authorList>
            <person name="Sun Z."/>
            <person name="Harris H.M."/>
            <person name="McCann A."/>
            <person name="Guo C."/>
            <person name="Argimon S."/>
            <person name="Zhang W."/>
            <person name="Yang X."/>
            <person name="Jeffery I.B."/>
            <person name="Cooney J.C."/>
            <person name="Kagawa T.F."/>
            <person name="Liu W."/>
            <person name="Song Y."/>
            <person name="Salvetti E."/>
            <person name="Wrobel A."/>
            <person name="Rasinkangas P."/>
            <person name="Parkhill J."/>
            <person name="Rea M.C."/>
            <person name="O'Sullivan O."/>
            <person name="Ritari J."/>
            <person name="Douillard F.P."/>
            <person name="Paul Ross R."/>
            <person name="Yang R."/>
            <person name="Briner A.E."/>
            <person name="Felis G.E."/>
            <person name="de Vos W.M."/>
            <person name="Barrangou R."/>
            <person name="Klaenhammer T.R."/>
            <person name="Caufield P.W."/>
            <person name="Cui Y."/>
            <person name="Zhang H."/>
            <person name="O'Toole P.W."/>
        </authorList>
    </citation>
    <scope>NUCLEOTIDE SEQUENCE [LARGE SCALE GENOMIC DNA]</scope>
    <source>
        <strain evidence="14 15">DSM 16230</strain>
    </source>
</reference>
<evidence type="ECO:0000256" key="4">
    <source>
        <dbReference type="ARBA" id="ARBA00011944"/>
    </source>
</evidence>
<dbReference type="Proteomes" id="UP000051166">
    <property type="component" value="Unassembled WGS sequence"/>
</dbReference>
<dbReference type="InterPro" id="IPR002638">
    <property type="entry name" value="Quinolinate_PRibosylTrfase_C"/>
</dbReference>
<name>A0A0R1UZU7_9LACO</name>
<keyword evidence="15" id="KW-1185">Reference proteome</keyword>
<dbReference type="InterPro" id="IPR022412">
    <property type="entry name" value="Quinolinate_PRibosylTrfase_N"/>
</dbReference>
<feature type="binding site" evidence="11">
    <location>
        <position position="162"/>
    </location>
    <ligand>
        <name>substrate</name>
    </ligand>
</feature>
<feature type="binding site" evidence="11">
    <location>
        <position position="192"/>
    </location>
    <ligand>
        <name>substrate</name>
    </ligand>
</feature>
<dbReference type="Gene3D" id="3.20.20.70">
    <property type="entry name" value="Aldolase class I"/>
    <property type="match status" value="1"/>
</dbReference>
<feature type="domain" description="Quinolinate phosphoribosyl transferase C-terminal" evidence="12">
    <location>
        <begin position="107"/>
        <end position="271"/>
    </location>
</feature>
<dbReference type="UniPathway" id="UPA00253">
    <property type="reaction ID" value="UER00331"/>
</dbReference>
<dbReference type="InterPro" id="IPR013785">
    <property type="entry name" value="Aldolase_TIM"/>
</dbReference>
<keyword evidence="7 10" id="KW-0808">Transferase</keyword>
<dbReference type="GO" id="GO:0009435">
    <property type="term" value="P:NAD+ biosynthetic process"/>
    <property type="evidence" value="ECO:0007669"/>
    <property type="project" value="UniProtKB-UniPathway"/>
</dbReference>
<organism evidence="14 15">
    <name type="scientific">Liquorilactobacillus satsumensis DSM 16230 = JCM 12392</name>
    <dbReference type="NCBI Taxonomy" id="1423801"/>
    <lineage>
        <taxon>Bacteria</taxon>
        <taxon>Bacillati</taxon>
        <taxon>Bacillota</taxon>
        <taxon>Bacilli</taxon>
        <taxon>Lactobacillales</taxon>
        <taxon>Lactobacillaceae</taxon>
        <taxon>Liquorilactobacillus</taxon>
    </lineage>
</organism>
<dbReference type="Pfam" id="PF02749">
    <property type="entry name" value="QRPTase_N"/>
    <property type="match status" value="1"/>
</dbReference>
<evidence type="ECO:0000256" key="10">
    <source>
        <dbReference type="PIRNR" id="PIRNR006250"/>
    </source>
</evidence>
<evidence type="ECO:0000256" key="11">
    <source>
        <dbReference type="PIRSR" id="PIRSR006250-1"/>
    </source>
</evidence>
<dbReference type="Pfam" id="PF01729">
    <property type="entry name" value="QRPTase_C"/>
    <property type="match status" value="1"/>
</dbReference>
<dbReference type="CDD" id="cd01572">
    <property type="entry name" value="QPRTase"/>
    <property type="match status" value="1"/>
</dbReference>
<dbReference type="PATRIC" id="fig|1423801.4.peg.704"/>
<comment type="pathway">
    <text evidence="2">Cofactor biosynthesis; NAD(+) biosynthesis; nicotinate D-ribonucleotide from quinolinate: step 1/1.</text>
</comment>
<dbReference type="AlphaFoldDB" id="A0A0R1UZU7"/>
<evidence type="ECO:0000313" key="15">
    <source>
        <dbReference type="Proteomes" id="UP000051166"/>
    </source>
</evidence>
<feature type="binding site" evidence="11">
    <location>
        <position position="213"/>
    </location>
    <ligand>
        <name>substrate</name>
    </ligand>
</feature>
<comment type="similarity">
    <text evidence="3 10">Belongs to the NadC/ModD family.</text>
</comment>
<gene>
    <name evidence="14" type="ORF">FD50_GL000694</name>
</gene>
<dbReference type="SUPFAM" id="SSF54675">
    <property type="entry name" value="Nicotinate/Quinolinate PRTase N-terminal domain-like"/>
    <property type="match status" value="1"/>
</dbReference>
<dbReference type="InterPro" id="IPR027277">
    <property type="entry name" value="NadC/ModD"/>
</dbReference>
<evidence type="ECO:0000256" key="7">
    <source>
        <dbReference type="ARBA" id="ARBA00022679"/>
    </source>
</evidence>
<dbReference type="EC" id="2.4.2.19" evidence="4"/>
<dbReference type="Gene3D" id="3.90.1170.20">
    <property type="entry name" value="Quinolinate phosphoribosyl transferase, N-terminal domain"/>
    <property type="match status" value="1"/>
</dbReference>
<dbReference type="PANTHER" id="PTHR32179">
    <property type="entry name" value="NICOTINATE-NUCLEOTIDE PYROPHOSPHORYLASE [CARBOXYLATING]"/>
    <property type="match status" value="1"/>
</dbReference>
<protein>
    <recommendedName>
        <fullName evidence="4">nicotinate-nucleotide diphosphorylase (carboxylating)</fullName>
        <ecNumber evidence="4">2.4.2.19</ecNumber>
    </recommendedName>
    <alternativeName>
        <fullName evidence="8">Quinolinate phosphoribosyltransferase [decarboxylating]</fullName>
    </alternativeName>
</protein>
<evidence type="ECO:0000313" key="14">
    <source>
        <dbReference type="EMBL" id="KRL98881.1"/>
    </source>
</evidence>
<feature type="binding site" evidence="11">
    <location>
        <position position="152"/>
    </location>
    <ligand>
        <name>substrate</name>
    </ligand>
</feature>
<dbReference type="GO" id="GO:0004514">
    <property type="term" value="F:nicotinate-nucleotide diphosphorylase (carboxylating) activity"/>
    <property type="evidence" value="ECO:0007669"/>
    <property type="project" value="UniProtKB-EC"/>
</dbReference>
<proteinExistence type="inferred from homology"/>
<dbReference type="InterPro" id="IPR004393">
    <property type="entry name" value="NadC"/>
</dbReference>
<feature type="binding site" evidence="11">
    <location>
        <begin position="128"/>
        <end position="130"/>
    </location>
    <ligand>
        <name>substrate</name>
    </ligand>
</feature>
<evidence type="ECO:0000259" key="13">
    <source>
        <dbReference type="Pfam" id="PF02749"/>
    </source>
</evidence>
<sequence>MNHLIAQEKIAAFLREDLSFGDASAFLFKENEGVSGSVVVKQAGILCGQEIPQIVCDLLGGASYQPFLPDGKQVAAGTVCGRINGKATTILAGERVILNLMQRMSGIATATQNALERLNDPSIRLTDTRKTAPGLRLFDKYAVRIGGGCNHRFDLSAGLMLKDNHLAAKGGIRKALALATQNAGPLTKVEVEIETKEQLESAVKSRVDTIMFDNQRPETIRQWVKLVPAQISTEASGGIDLTNIAAYRGCGVDFISLGFLTNEVKPLDISFVLDGVVKA</sequence>
<feature type="domain" description="Quinolinate phosphoribosyl transferase N-terminal" evidence="13">
    <location>
        <begin position="27"/>
        <end position="105"/>
    </location>
</feature>
<evidence type="ECO:0000256" key="1">
    <source>
        <dbReference type="ARBA" id="ARBA00003237"/>
    </source>
</evidence>
<dbReference type="PIRSF" id="PIRSF006250">
    <property type="entry name" value="NadC_ModD"/>
    <property type="match status" value="1"/>
</dbReference>
<feature type="binding site" evidence="11">
    <location>
        <begin position="257"/>
        <end position="259"/>
    </location>
    <ligand>
        <name>substrate</name>
    </ligand>
</feature>
<evidence type="ECO:0000259" key="12">
    <source>
        <dbReference type="Pfam" id="PF01729"/>
    </source>
</evidence>
<dbReference type="FunFam" id="3.20.20.70:FF:000030">
    <property type="entry name" value="Nicotinate-nucleotide pyrophosphorylase, carboxylating"/>
    <property type="match status" value="1"/>
</dbReference>
<dbReference type="OrthoDB" id="9782546at2"/>
<comment type="caution">
    <text evidence="14">The sequence shown here is derived from an EMBL/GenBank/DDBJ whole genome shotgun (WGS) entry which is preliminary data.</text>
</comment>
<feature type="binding site" evidence="11">
    <location>
        <begin position="236"/>
        <end position="238"/>
    </location>
    <ligand>
        <name>substrate</name>
    </ligand>
</feature>
<accession>A0A0R1UZU7</accession>
<evidence type="ECO:0000256" key="3">
    <source>
        <dbReference type="ARBA" id="ARBA00009400"/>
    </source>
</evidence>
<evidence type="ECO:0000256" key="5">
    <source>
        <dbReference type="ARBA" id="ARBA00022642"/>
    </source>
</evidence>
<comment type="function">
    <text evidence="1">Involved in the catabolism of quinolinic acid (QA).</text>
</comment>
<dbReference type="InterPro" id="IPR036068">
    <property type="entry name" value="Nicotinate_pribotase-like_C"/>
</dbReference>
<evidence type="ECO:0000256" key="8">
    <source>
        <dbReference type="ARBA" id="ARBA00033102"/>
    </source>
</evidence>
<keyword evidence="5" id="KW-0662">Pyridine nucleotide biosynthesis</keyword>
<dbReference type="PANTHER" id="PTHR32179:SF3">
    <property type="entry name" value="NICOTINATE-NUCLEOTIDE PYROPHOSPHORYLASE [CARBOXYLATING]"/>
    <property type="match status" value="1"/>
</dbReference>
<dbReference type="GeneID" id="98308119"/>
<feature type="binding site" evidence="11">
    <location>
        <position position="95"/>
    </location>
    <ligand>
        <name>substrate</name>
    </ligand>
</feature>
<evidence type="ECO:0000256" key="9">
    <source>
        <dbReference type="ARBA" id="ARBA00047445"/>
    </source>
</evidence>
<dbReference type="NCBIfam" id="TIGR00078">
    <property type="entry name" value="nadC"/>
    <property type="match status" value="1"/>
</dbReference>
<dbReference type="GO" id="GO:0005737">
    <property type="term" value="C:cytoplasm"/>
    <property type="evidence" value="ECO:0007669"/>
    <property type="project" value="TreeGrafter"/>
</dbReference>
<evidence type="ECO:0000256" key="6">
    <source>
        <dbReference type="ARBA" id="ARBA00022676"/>
    </source>
</evidence>
<dbReference type="SUPFAM" id="SSF51690">
    <property type="entry name" value="Nicotinate/Quinolinate PRTase C-terminal domain-like"/>
    <property type="match status" value="1"/>
</dbReference>
<dbReference type="GO" id="GO:0034213">
    <property type="term" value="P:quinolinate catabolic process"/>
    <property type="evidence" value="ECO:0007669"/>
    <property type="project" value="TreeGrafter"/>
</dbReference>
<evidence type="ECO:0000256" key="2">
    <source>
        <dbReference type="ARBA" id="ARBA00004893"/>
    </source>
</evidence>
<dbReference type="InterPro" id="IPR037128">
    <property type="entry name" value="Quinolinate_PRibosylTase_N_sf"/>
</dbReference>
<dbReference type="EMBL" id="AZFQ01000036">
    <property type="protein sequence ID" value="KRL98881.1"/>
    <property type="molecule type" value="Genomic_DNA"/>
</dbReference>
<comment type="catalytic activity">
    <reaction evidence="9">
        <text>nicotinate beta-D-ribonucleotide + CO2 + diphosphate = quinolinate + 5-phospho-alpha-D-ribose 1-diphosphate + 2 H(+)</text>
        <dbReference type="Rhea" id="RHEA:12733"/>
        <dbReference type="ChEBI" id="CHEBI:15378"/>
        <dbReference type="ChEBI" id="CHEBI:16526"/>
        <dbReference type="ChEBI" id="CHEBI:29959"/>
        <dbReference type="ChEBI" id="CHEBI:33019"/>
        <dbReference type="ChEBI" id="CHEBI:57502"/>
        <dbReference type="ChEBI" id="CHEBI:58017"/>
        <dbReference type="EC" id="2.4.2.19"/>
    </reaction>
</comment>
<keyword evidence="6 10" id="KW-0328">Glycosyltransferase</keyword>